<evidence type="ECO:0000256" key="2">
    <source>
        <dbReference type="ARBA" id="ARBA00022723"/>
    </source>
</evidence>
<keyword evidence="4 6" id="KW-0408">Iron</keyword>
<comment type="subunit">
    <text evidence="6">Homooctamer; tetramer of dimers.</text>
</comment>
<feature type="binding site" description="in other chain" evidence="6">
    <location>
        <position position="62"/>
    </location>
    <ligand>
        <name>NAD(+)</name>
        <dbReference type="ChEBI" id="CHEBI:57540"/>
        <note>ligand shared between two adjacent protomers</note>
    </ligand>
</feature>
<proteinExistence type="inferred from homology"/>
<dbReference type="Pfam" id="PF01946">
    <property type="entry name" value="Thi4"/>
    <property type="match status" value="1"/>
</dbReference>
<evidence type="ECO:0000256" key="6">
    <source>
        <dbReference type="HAMAP-Rule" id="MF_00304"/>
    </source>
</evidence>
<dbReference type="InterPro" id="IPR002922">
    <property type="entry name" value="Thi4_fam"/>
</dbReference>
<dbReference type="InterPro" id="IPR036188">
    <property type="entry name" value="FAD/NAD-bd_sf"/>
</dbReference>
<keyword evidence="1 6" id="KW-0808">Transferase</keyword>
<dbReference type="OrthoDB" id="4240at2157"/>
<dbReference type="GO" id="GO:0009228">
    <property type="term" value="P:thiamine biosynthetic process"/>
    <property type="evidence" value="ECO:0007669"/>
    <property type="project" value="UniProtKB-KW"/>
</dbReference>
<dbReference type="STRING" id="439481.Aboo_0963"/>
<evidence type="ECO:0000256" key="4">
    <source>
        <dbReference type="ARBA" id="ARBA00023004"/>
    </source>
</evidence>
<evidence type="ECO:0000256" key="1">
    <source>
        <dbReference type="ARBA" id="ARBA00022679"/>
    </source>
</evidence>
<sequence>MLDEVEITKLIVENYMKDLMEYADLDVAIVGAGPSGLTAAYYLATAKKKVAIFDRRLSIGGGMWGGGMMFNKIVVQEDAKHILDDFSINYERFGDYYVADSVHSVTSLAYHATKEGAKIFNLIGAEDVIIKNNRVSGLVINWSVIGELPIDPLSIYAKYVIDATGHESEVIKTLVRKNNIKLNTPTGSIEGEHSMDADTAESVIVDNVKEVYPGIFVTGMAANAVFGSPRMGPIFGGMLLSGKKVADEIIRRLS</sequence>
<dbReference type="SUPFAM" id="SSF51905">
    <property type="entry name" value="FAD/NAD(P)-binding domain"/>
    <property type="match status" value="1"/>
</dbReference>
<feature type="binding site" description="in other chain" evidence="6">
    <location>
        <position position="35"/>
    </location>
    <ligand>
        <name>NAD(+)</name>
        <dbReference type="ChEBI" id="CHEBI:57540"/>
        <note>ligand shared between two adjacent protomers</note>
    </ligand>
</feature>
<dbReference type="UniPathway" id="UPA00060"/>
<reference evidence="7" key="1">
    <citation type="submission" date="2010-02" db="EMBL/GenBank/DDBJ databases">
        <title>Complete sequence of Aciduliprofundum boonei T469.</title>
        <authorList>
            <consortium name="US DOE Joint Genome Institute"/>
            <person name="Lucas S."/>
            <person name="Copeland A."/>
            <person name="Lapidus A."/>
            <person name="Cheng J.-F."/>
            <person name="Bruce D."/>
            <person name="Goodwin L."/>
            <person name="Pitluck S."/>
            <person name="Saunders E."/>
            <person name="Detter J.C."/>
            <person name="Han C."/>
            <person name="Tapia R."/>
            <person name="Land M."/>
            <person name="Hauser L."/>
            <person name="Kyrpides N."/>
            <person name="Mikhailova N."/>
            <person name="Flores G."/>
            <person name="Reysenbach A.-L."/>
            <person name="Woyke T."/>
        </authorList>
    </citation>
    <scope>NUCLEOTIDE SEQUENCE</scope>
    <source>
        <strain evidence="7">T469</strain>
    </source>
</reference>
<dbReference type="GO" id="GO:0016763">
    <property type="term" value="F:pentosyltransferase activity"/>
    <property type="evidence" value="ECO:0007669"/>
    <property type="project" value="UniProtKB-UniRule"/>
</dbReference>
<feature type="binding site" evidence="6">
    <location>
        <position position="230"/>
    </location>
    <ligand>
        <name>glycine</name>
        <dbReference type="ChEBI" id="CHEBI:57305"/>
    </ligand>
</feature>
<dbReference type="AlphaFoldDB" id="B5ID81"/>
<comment type="catalytic activity">
    <reaction evidence="6">
        <text>hydrogen sulfide + glycine + NAD(+) = ADP-5-ethyl-4-methylthiazole-2-carboxylate + nicotinamide + 3 H2O + H(+)</text>
        <dbReference type="Rhea" id="RHEA:55704"/>
        <dbReference type="ChEBI" id="CHEBI:15377"/>
        <dbReference type="ChEBI" id="CHEBI:15378"/>
        <dbReference type="ChEBI" id="CHEBI:17154"/>
        <dbReference type="ChEBI" id="CHEBI:29919"/>
        <dbReference type="ChEBI" id="CHEBI:57305"/>
        <dbReference type="ChEBI" id="CHEBI:57540"/>
        <dbReference type="ChEBI" id="CHEBI:139151"/>
        <dbReference type="EC" id="2.4.2.59"/>
    </reaction>
</comment>
<feature type="binding site" evidence="6">
    <location>
        <position position="151"/>
    </location>
    <ligand>
        <name>NAD(+)</name>
        <dbReference type="ChEBI" id="CHEBI:57540"/>
        <note>ligand shared between two adjacent protomers</note>
    </ligand>
</feature>
<dbReference type="HOGENOM" id="CLU_053727_2_0_2"/>
<keyword evidence="3 6" id="KW-0784">Thiamine biosynthesis</keyword>
<dbReference type="PRINTS" id="PR00420">
    <property type="entry name" value="RNGMNOXGNASE"/>
</dbReference>
<comment type="caution">
    <text evidence="6">Lacks conserved residue(s) required for the propagation of feature annotation.</text>
</comment>
<name>B5ID81_ACIB4</name>
<feature type="binding site" description="in other chain" evidence="6">
    <location>
        <position position="166"/>
    </location>
    <ligand>
        <name>Fe cation</name>
        <dbReference type="ChEBI" id="CHEBI:24875"/>
        <note>ligand shared between two adjacent protomers</note>
    </ligand>
</feature>
<dbReference type="GO" id="GO:0052837">
    <property type="term" value="P:thiazole biosynthetic process"/>
    <property type="evidence" value="ECO:0007669"/>
    <property type="project" value="UniProtKB-UniRule"/>
</dbReference>
<dbReference type="RefSeq" id="WP_008084257.1">
    <property type="nucleotide sequence ID" value="NC_013926.1"/>
</dbReference>
<evidence type="ECO:0000313" key="7">
    <source>
        <dbReference type="EMBL" id="ADD08772.1"/>
    </source>
</evidence>
<keyword evidence="2 6" id="KW-0479">Metal-binding</keyword>
<dbReference type="PANTHER" id="PTHR43422">
    <property type="entry name" value="THIAMINE THIAZOLE SYNTHASE"/>
    <property type="match status" value="1"/>
</dbReference>
<comment type="pathway">
    <text evidence="6">Cofactor biosynthesis; thiamine diphosphate biosynthesis.</text>
</comment>
<comment type="cofactor">
    <cofactor evidence="6">
        <name>Fe(2+)</name>
        <dbReference type="ChEBI" id="CHEBI:29033"/>
    </cofactor>
</comment>
<feature type="binding site" description="in other chain" evidence="6">
    <location>
        <position position="220"/>
    </location>
    <ligand>
        <name>NAD(+)</name>
        <dbReference type="ChEBI" id="CHEBI:57540"/>
        <note>ligand shared between two adjacent protomers</note>
    </ligand>
</feature>
<dbReference type="GO" id="GO:0005506">
    <property type="term" value="F:iron ion binding"/>
    <property type="evidence" value="ECO:0007669"/>
    <property type="project" value="UniProtKB-UniRule"/>
</dbReference>
<dbReference type="GeneID" id="8827917"/>
<dbReference type="Gene3D" id="3.50.50.60">
    <property type="entry name" value="FAD/NAD(P)-binding domain"/>
    <property type="match status" value="1"/>
</dbReference>
<dbReference type="InterPro" id="IPR022828">
    <property type="entry name" value="Thi4_prok"/>
</dbReference>
<gene>
    <name evidence="6" type="primary">thi4</name>
    <name evidence="7" type="ordered locus">Aboo_0963</name>
</gene>
<dbReference type="EC" id="2.4.2.59" evidence="6"/>
<protein>
    <recommendedName>
        <fullName evidence="6">Thiamine thiazole synthase</fullName>
        <ecNumber evidence="6">2.4.2.59</ecNumber>
    </recommendedName>
</protein>
<dbReference type="Proteomes" id="UP000001400">
    <property type="component" value="Chromosome"/>
</dbReference>
<keyword evidence="5 6" id="KW-0520">NAD</keyword>
<dbReference type="GO" id="GO:0009229">
    <property type="term" value="P:thiamine diphosphate biosynthetic process"/>
    <property type="evidence" value="ECO:0007669"/>
    <property type="project" value="UniProtKB-UniRule"/>
</dbReference>
<evidence type="ECO:0000256" key="3">
    <source>
        <dbReference type="ARBA" id="ARBA00022977"/>
    </source>
</evidence>
<evidence type="ECO:0000313" key="8">
    <source>
        <dbReference type="Proteomes" id="UP000001400"/>
    </source>
</evidence>
<comment type="similarity">
    <text evidence="6">Belongs to the THI4 family.</text>
</comment>
<dbReference type="HAMAP" id="MF_00304">
    <property type="entry name" value="Thi4"/>
    <property type="match status" value="1"/>
</dbReference>
<comment type="function">
    <text evidence="6">Involved in the biosynthesis of the thiazole moiety of thiamine. Catalyzes the conversion of NAD and glycine to adenosine diphosphate 5-(2-hydroxyethyl)-4-methylthiazole-2-carboxylate (ADT), an adenylated thiazole intermediate, using free sulfide as a source of sulfur.</text>
</comment>
<accession>B5ID81</accession>
<evidence type="ECO:0000256" key="5">
    <source>
        <dbReference type="ARBA" id="ARBA00023027"/>
    </source>
</evidence>
<dbReference type="PANTHER" id="PTHR43422:SF3">
    <property type="entry name" value="THIAMINE THIAZOLE SYNTHASE"/>
    <property type="match status" value="1"/>
</dbReference>
<feature type="binding site" evidence="6">
    <location>
        <position position="151"/>
    </location>
    <ligand>
        <name>Fe cation</name>
        <dbReference type="ChEBI" id="CHEBI:24875"/>
        <note>ligand shared between two adjacent protomers</note>
    </ligand>
</feature>
<dbReference type="NCBIfam" id="TIGR00292">
    <property type="entry name" value="sulfide-dependent adenosine diphosphate thiazole synthase"/>
    <property type="match status" value="1"/>
</dbReference>
<dbReference type="eggNOG" id="arCOG00574">
    <property type="taxonomic scope" value="Archaea"/>
</dbReference>
<keyword evidence="8" id="KW-1185">Reference proteome</keyword>
<organism evidence="7 8">
    <name type="scientific">Aciduliprofundum boonei (strain DSM 19572 / T469)</name>
    <dbReference type="NCBI Taxonomy" id="439481"/>
    <lineage>
        <taxon>Archaea</taxon>
        <taxon>Methanobacteriati</taxon>
        <taxon>Thermoplasmatota</taxon>
        <taxon>DHVE2 group</taxon>
        <taxon>Candidatus Aciduliprofundum</taxon>
    </lineage>
</organism>
<dbReference type="EMBL" id="CP001941">
    <property type="protein sequence ID" value="ADD08772.1"/>
    <property type="molecule type" value="Genomic_DNA"/>
</dbReference>
<dbReference type="KEGG" id="abi:Aboo_0963"/>